<organism evidence="2 3">
    <name type="scientific">Scyliorhinus torazame</name>
    <name type="common">Cloudy catshark</name>
    <name type="synonym">Catulus torazame</name>
    <dbReference type="NCBI Taxonomy" id="75743"/>
    <lineage>
        <taxon>Eukaryota</taxon>
        <taxon>Metazoa</taxon>
        <taxon>Chordata</taxon>
        <taxon>Craniata</taxon>
        <taxon>Vertebrata</taxon>
        <taxon>Chondrichthyes</taxon>
        <taxon>Elasmobranchii</taxon>
        <taxon>Galeomorphii</taxon>
        <taxon>Galeoidea</taxon>
        <taxon>Carcharhiniformes</taxon>
        <taxon>Scyliorhinidae</taxon>
        <taxon>Scyliorhinus</taxon>
    </lineage>
</organism>
<keyword evidence="1" id="KW-0812">Transmembrane</keyword>
<name>A0A401P4X4_SCYTO</name>
<dbReference type="AlphaFoldDB" id="A0A401P4X4"/>
<gene>
    <name evidence="2" type="ORF">scyTo_0010358</name>
</gene>
<comment type="caution">
    <text evidence="2">The sequence shown here is derived from an EMBL/GenBank/DDBJ whole genome shotgun (WGS) entry which is preliminary data.</text>
</comment>
<sequence length="254" mass="29717">MRYAQMRSDWLQVFPELTKITSCFGMQWRENTATTIHSSLITLNGNLYEGWNTRMDKKKEEVFVSENPVTTRSFEFLTSECTMIDKADSLTPYNSANFQDFTADLLLDLSNTDSPQRFENTPDTRRLKANALSSQTCHTQEQVIVRKCPTSILRKGSNKTRNEDGYVSHRTRTARRVRFRELDEIIFHTNGCNSHLPAMRRNLLMIILLSLMIVLLYCSETASNFYEQLQSKLNSYFLEMKHMTFSWVTWSRKN</sequence>
<keyword evidence="3" id="KW-1185">Reference proteome</keyword>
<accession>A0A401P4X4</accession>
<feature type="transmembrane region" description="Helical" evidence="1">
    <location>
        <begin position="203"/>
        <end position="226"/>
    </location>
</feature>
<evidence type="ECO:0000313" key="3">
    <source>
        <dbReference type="Proteomes" id="UP000288216"/>
    </source>
</evidence>
<keyword evidence="1" id="KW-1133">Transmembrane helix</keyword>
<evidence type="ECO:0000313" key="2">
    <source>
        <dbReference type="EMBL" id="GCB68172.1"/>
    </source>
</evidence>
<reference evidence="2 3" key="1">
    <citation type="journal article" date="2018" name="Nat. Ecol. Evol.">
        <title>Shark genomes provide insights into elasmobranch evolution and the origin of vertebrates.</title>
        <authorList>
            <person name="Hara Y"/>
            <person name="Yamaguchi K"/>
            <person name="Onimaru K"/>
            <person name="Kadota M"/>
            <person name="Koyanagi M"/>
            <person name="Keeley SD"/>
            <person name="Tatsumi K"/>
            <person name="Tanaka K"/>
            <person name="Motone F"/>
            <person name="Kageyama Y"/>
            <person name="Nozu R"/>
            <person name="Adachi N"/>
            <person name="Nishimura O"/>
            <person name="Nakagawa R"/>
            <person name="Tanegashima C"/>
            <person name="Kiyatake I"/>
            <person name="Matsumoto R"/>
            <person name="Murakumo K"/>
            <person name="Nishida K"/>
            <person name="Terakita A"/>
            <person name="Kuratani S"/>
            <person name="Sato K"/>
            <person name="Hyodo S Kuraku.S."/>
        </authorList>
    </citation>
    <scope>NUCLEOTIDE SEQUENCE [LARGE SCALE GENOMIC DNA]</scope>
</reference>
<proteinExistence type="predicted"/>
<dbReference type="Proteomes" id="UP000288216">
    <property type="component" value="Unassembled WGS sequence"/>
</dbReference>
<keyword evidence="1" id="KW-0472">Membrane</keyword>
<protein>
    <submittedName>
        <fullName evidence="2">Uncharacterized protein</fullName>
    </submittedName>
</protein>
<evidence type="ECO:0000256" key="1">
    <source>
        <dbReference type="SAM" id="Phobius"/>
    </source>
</evidence>
<dbReference type="OrthoDB" id="9946233at2759"/>
<dbReference type="EMBL" id="BFAA01004449">
    <property type="protein sequence ID" value="GCB68172.1"/>
    <property type="molecule type" value="Genomic_DNA"/>
</dbReference>